<proteinExistence type="inferred from homology"/>
<dbReference type="SUPFAM" id="SSF55856">
    <property type="entry name" value="Cytochrome b5-like heme/steroid binding domain"/>
    <property type="match status" value="1"/>
</dbReference>
<dbReference type="InterPro" id="IPR009075">
    <property type="entry name" value="AcylCo_DH/oxidase_C"/>
</dbReference>
<sequence length="487" mass="53794">MSRPTSFTKEEVAKHSSANDLWIIVDSVVYDLTKFSLVHPGGRSILLEHDTAGKDATEAFFSLHRQEVLHKPQYSRFAIGLVEGGTVILGPHGQADLSEVPYGEPMGIQYHSPYYKESHKEFQLAMRKFVREVVYPDAQVREESGKPPSQSVLTAMAEMNIIGMRLGPGKHLAGRILMGGIVKPEEYDLFHECIIWQELAKTHARGYNDGLGAGTSIGLPPVLNFGTETLKNAIVEDILSGKKSICLAVSEAFAGSDVAGIRCLARPVENGWIVNGTKKWITNGTFAHYFTVACRTDDGKIVALVLPRQKGVSTRLIHTSYSPSAGTAFVEFNNVFVPNENQLGAGRDGLHVILGNFNHERFVVIAWSIGCQRAIVEECLRYITQRTVFGKPLSSQSVIRAKLAAMISRTESCQSWLESIIFQMQNMDYNQQASHLAGPIALLKMQTTRFAQDTARDAVQIFGGRGLTKSGMGKFIEHFHRTLLIDT</sequence>
<dbReference type="PROSITE" id="PS50255">
    <property type="entry name" value="CYTOCHROME_B5_2"/>
    <property type="match status" value="1"/>
</dbReference>
<dbReference type="SUPFAM" id="SSF47203">
    <property type="entry name" value="Acyl-CoA dehydrogenase C-terminal domain-like"/>
    <property type="match status" value="1"/>
</dbReference>
<dbReference type="Gene3D" id="1.20.140.10">
    <property type="entry name" value="Butyryl-CoA Dehydrogenase, subunit A, domain 3"/>
    <property type="match status" value="1"/>
</dbReference>
<comment type="similarity">
    <text evidence="2">Belongs to the acyl-CoA dehydrogenase family.</text>
</comment>
<dbReference type="InterPro" id="IPR006089">
    <property type="entry name" value="Acyl-CoA_DH_CS"/>
</dbReference>
<dbReference type="InterPro" id="IPR009100">
    <property type="entry name" value="AcylCoA_DH/oxidase_NM_dom_sf"/>
</dbReference>
<evidence type="ECO:0000256" key="4">
    <source>
        <dbReference type="ARBA" id="ARBA00022827"/>
    </source>
</evidence>
<feature type="domain" description="Cytochrome b5 heme-binding" evidence="6">
    <location>
        <begin position="4"/>
        <end position="83"/>
    </location>
</feature>
<dbReference type="InterPro" id="IPR006091">
    <property type="entry name" value="Acyl-CoA_Oxase/DH_mid-dom"/>
</dbReference>
<dbReference type="Proteomes" id="UP000054270">
    <property type="component" value="Unassembled WGS sequence"/>
</dbReference>
<dbReference type="OrthoDB" id="2588832at2759"/>
<dbReference type="CDD" id="cd00567">
    <property type="entry name" value="ACAD"/>
    <property type="match status" value="1"/>
</dbReference>
<dbReference type="STRING" id="945553.A0A0D2NVP1"/>
<dbReference type="InterPro" id="IPR036400">
    <property type="entry name" value="Cyt_B5-like_heme/steroid_sf"/>
</dbReference>
<gene>
    <name evidence="7" type="ORF">HYPSUDRAFT_40373</name>
</gene>
<dbReference type="Gene3D" id="2.40.110.10">
    <property type="entry name" value="Butyryl-CoA Dehydrogenase, subunit A, domain 2"/>
    <property type="match status" value="1"/>
</dbReference>
<dbReference type="InterPro" id="IPR037069">
    <property type="entry name" value="AcylCoA_DH/ox_N_sf"/>
</dbReference>
<dbReference type="PROSITE" id="PS00072">
    <property type="entry name" value="ACYL_COA_DH_1"/>
    <property type="match status" value="1"/>
</dbReference>
<dbReference type="Gene3D" id="1.10.540.10">
    <property type="entry name" value="Acyl-CoA dehydrogenase/oxidase, N-terminal domain"/>
    <property type="match status" value="1"/>
</dbReference>
<evidence type="ECO:0000313" key="8">
    <source>
        <dbReference type="Proteomes" id="UP000054270"/>
    </source>
</evidence>
<dbReference type="Gene3D" id="3.10.120.10">
    <property type="entry name" value="Cytochrome b5-like heme/steroid binding domain"/>
    <property type="match status" value="1"/>
</dbReference>
<keyword evidence="4" id="KW-0274">FAD</keyword>
<comment type="cofactor">
    <cofactor evidence="1">
        <name>FAD</name>
        <dbReference type="ChEBI" id="CHEBI:57692"/>
    </cofactor>
</comment>
<dbReference type="Pfam" id="PF02771">
    <property type="entry name" value="Acyl-CoA_dh_N"/>
    <property type="match status" value="1"/>
</dbReference>
<dbReference type="Pfam" id="PF00173">
    <property type="entry name" value="Cyt-b5"/>
    <property type="match status" value="1"/>
</dbReference>
<protein>
    <recommendedName>
        <fullName evidence="6">Cytochrome b5 heme-binding domain-containing protein</fullName>
    </recommendedName>
</protein>
<dbReference type="SMART" id="SM01117">
    <property type="entry name" value="Cyt-b5"/>
    <property type="match status" value="1"/>
</dbReference>
<accession>A0A0D2NVP1</accession>
<evidence type="ECO:0000259" key="6">
    <source>
        <dbReference type="PROSITE" id="PS50255"/>
    </source>
</evidence>
<dbReference type="EMBL" id="KN817546">
    <property type="protein sequence ID" value="KJA22904.1"/>
    <property type="molecule type" value="Genomic_DNA"/>
</dbReference>
<dbReference type="GO" id="GO:0033539">
    <property type="term" value="P:fatty acid beta-oxidation using acyl-CoA dehydrogenase"/>
    <property type="evidence" value="ECO:0007669"/>
    <property type="project" value="TreeGrafter"/>
</dbReference>
<dbReference type="InterPro" id="IPR036250">
    <property type="entry name" value="AcylCo_DH-like_C"/>
</dbReference>
<dbReference type="InterPro" id="IPR013786">
    <property type="entry name" value="AcylCoA_DH/ox_N"/>
</dbReference>
<dbReference type="PANTHER" id="PTHR48083:SF28">
    <property type="entry name" value="ACYL-COA DEHYDROGENASE FAMILY PROTEIN (AFU_ORTHOLOGUE AFUA_6G10880)-RELATED"/>
    <property type="match status" value="1"/>
</dbReference>
<keyword evidence="8" id="KW-1185">Reference proteome</keyword>
<dbReference type="InterPro" id="IPR001199">
    <property type="entry name" value="Cyt_B5-like_heme/steroid-bd"/>
</dbReference>
<organism evidence="7 8">
    <name type="scientific">Hypholoma sublateritium (strain FD-334 SS-4)</name>
    <dbReference type="NCBI Taxonomy" id="945553"/>
    <lineage>
        <taxon>Eukaryota</taxon>
        <taxon>Fungi</taxon>
        <taxon>Dikarya</taxon>
        <taxon>Basidiomycota</taxon>
        <taxon>Agaricomycotina</taxon>
        <taxon>Agaricomycetes</taxon>
        <taxon>Agaricomycetidae</taxon>
        <taxon>Agaricales</taxon>
        <taxon>Agaricineae</taxon>
        <taxon>Strophariaceae</taxon>
        <taxon>Hypholoma</taxon>
    </lineage>
</organism>
<dbReference type="AlphaFoldDB" id="A0A0D2NVP1"/>
<dbReference type="InterPro" id="IPR046373">
    <property type="entry name" value="Acyl-CoA_Oxase/DH_mid-dom_sf"/>
</dbReference>
<keyword evidence="3" id="KW-0285">Flavoprotein</keyword>
<evidence type="ECO:0000313" key="7">
    <source>
        <dbReference type="EMBL" id="KJA22904.1"/>
    </source>
</evidence>
<dbReference type="PANTHER" id="PTHR48083">
    <property type="entry name" value="MEDIUM-CHAIN SPECIFIC ACYL-COA DEHYDROGENASE, MITOCHONDRIAL-RELATED"/>
    <property type="match status" value="1"/>
</dbReference>
<dbReference type="OMA" id="LWAWIES"/>
<reference evidence="8" key="1">
    <citation type="submission" date="2014-04" db="EMBL/GenBank/DDBJ databases">
        <title>Evolutionary Origins and Diversification of the Mycorrhizal Mutualists.</title>
        <authorList>
            <consortium name="DOE Joint Genome Institute"/>
            <consortium name="Mycorrhizal Genomics Consortium"/>
            <person name="Kohler A."/>
            <person name="Kuo A."/>
            <person name="Nagy L.G."/>
            <person name="Floudas D."/>
            <person name="Copeland A."/>
            <person name="Barry K.W."/>
            <person name="Cichocki N."/>
            <person name="Veneault-Fourrey C."/>
            <person name="LaButti K."/>
            <person name="Lindquist E.A."/>
            <person name="Lipzen A."/>
            <person name="Lundell T."/>
            <person name="Morin E."/>
            <person name="Murat C."/>
            <person name="Riley R."/>
            <person name="Ohm R."/>
            <person name="Sun H."/>
            <person name="Tunlid A."/>
            <person name="Henrissat B."/>
            <person name="Grigoriev I.V."/>
            <person name="Hibbett D.S."/>
            <person name="Martin F."/>
        </authorList>
    </citation>
    <scope>NUCLEOTIDE SEQUENCE [LARGE SCALE GENOMIC DNA]</scope>
    <source>
        <strain evidence="8">FD-334 SS-4</strain>
    </source>
</reference>
<dbReference type="GO" id="GO:0003995">
    <property type="term" value="F:acyl-CoA dehydrogenase activity"/>
    <property type="evidence" value="ECO:0007669"/>
    <property type="project" value="InterPro"/>
</dbReference>
<evidence type="ECO:0000256" key="3">
    <source>
        <dbReference type="ARBA" id="ARBA00022630"/>
    </source>
</evidence>
<name>A0A0D2NVP1_HYPSF</name>
<evidence type="ECO:0000256" key="5">
    <source>
        <dbReference type="ARBA" id="ARBA00023002"/>
    </source>
</evidence>
<dbReference type="Pfam" id="PF00441">
    <property type="entry name" value="Acyl-CoA_dh_1"/>
    <property type="match status" value="1"/>
</dbReference>
<dbReference type="GO" id="GO:0005737">
    <property type="term" value="C:cytoplasm"/>
    <property type="evidence" value="ECO:0007669"/>
    <property type="project" value="TreeGrafter"/>
</dbReference>
<dbReference type="GO" id="GO:0050660">
    <property type="term" value="F:flavin adenine dinucleotide binding"/>
    <property type="evidence" value="ECO:0007669"/>
    <property type="project" value="InterPro"/>
</dbReference>
<dbReference type="InterPro" id="IPR050741">
    <property type="entry name" value="Acyl-CoA_dehydrogenase"/>
</dbReference>
<dbReference type="Pfam" id="PF02770">
    <property type="entry name" value="Acyl-CoA_dh_M"/>
    <property type="match status" value="1"/>
</dbReference>
<dbReference type="SUPFAM" id="SSF56645">
    <property type="entry name" value="Acyl-CoA dehydrogenase NM domain-like"/>
    <property type="match status" value="1"/>
</dbReference>
<evidence type="ECO:0000256" key="2">
    <source>
        <dbReference type="ARBA" id="ARBA00009347"/>
    </source>
</evidence>
<evidence type="ECO:0000256" key="1">
    <source>
        <dbReference type="ARBA" id="ARBA00001974"/>
    </source>
</evidence>
<keyword evidence="5" id="KW-0560">Oxidoreductase</keyword>